<sequence>MDHGGVPPRAQNDEGGQSIAPNEAQRVQRIERPQHLGVFGNVGDTQHGNAEKPGQRDRSEKFADIGRASLLHGKQAKQNQQGQRDYGFGKAARHHLQTLHG</sequence>
<proteinExistence type="predicted"/>
<gene>
    <name evidence="2" type="ORF">GALL_539770</name>
</gene>
<evidence type="ECO:0000256" key="1">
    <source>
        <dbReference type="SAM" id="MobiDB-lite"/>
    </source>
</evidence>
<feature type="compositionally biased region" description="Basic and acidic residues" evidence="1">
    <location>
        <begin position="49"/>
        <end position="64"/>
    </location>
</feature>
<name>A0A1J5P1K7_9ZZZZ</name>
<evidence type="ECO:0000313" key="2">
    <source>
        <dbReference type="EMBL" id="OIQ64472.1"/>
    </source>
</evidence>
<feature type="region of interest" description="Disordered" evidence="1">
    <location>
        <begin position="1"/>
        <end position="90"/>
    </location>
</feature>
<comment type="caution">
    <text evidence="2">The sequence shown here is derived from an EMBL/GenBank/DDBJ whole genome shotgun (WGS) entry which is preliminary data.</text>
</comment>
<protein>
    <submittedName>
        <fullName evidence="2">Uncharacterized protein</fullName>
    </submittedName>
</protein>
<reference evidence="2" key="1">
    <citation type="submission" date="2016-10" db="EMBL/GenBank/DDBJ databases">
        <title>Sequence of Gallionella enrichment culture.</title>
        <authorList>
            <person name="Poehlein A."/>
            <person name="Muehling M."/>
            <person name="Daniel R."/>
        </authorList>
    </citation>
    <scope>NUCLEOTIDE SEQUENCE</scope>
</reference>
<accession>A0A1J5P1K7</accession>
<dbReference type="EMBL" id="MLJW01008087">
    <property type="protein sequence ID" value="OIQ64472.1"/>
    <property type="molecule type" value="Genomic_DNA"/>
</dbReference>
<dbReference type="AlphaFoldDB" id="A0A1J5P1K7"/>
<organism evidence="2">
    <name type="scientific">mine drainage metagenome</name>
    <dbReference type="NCBI Taxonomy" id="410659"/>
    <lineage>
        <taxon>unclassified sequences</taxon>
        <taxon>metagenomes</taxon>
        <taxon>ecological metagenomes</taxon>
    </lineage>
</organism>